<protein>
    <submittedName>
        <fullName evidence="2">Uncharacterized protein</fullName>
    </submittedName>
</protein>
<proteinExistence type="predicted"/>
<sequence>MPIILLLIGVVFLLIIGLGVLLGSLDIQNIKAEWPKRRCDPTVMFSGFMYKPSSDPRSASAFATDNFNYCMRKNVKEVFDMLLAPALAVFSQQMSAANTTGDVFNSIRNQLGNQFRSFSRIFDSFFETYKRTALQLSRITQLIRAALLKVSAIIVSIVFMGLSLMTSLLNTYDFIIKVVIIILAIIVAMIILLFFALIPFLPVIFTTIAVLTAAGMGGAVGGMAGAFCLHPATKIILYDGSKISITNINIGDMLAGDSGRVIGILETDTIGDLYNIRGVVMSGSHLVEDNGIYIFANTHPDAKLVKNNIPERLIILNTEGRSIPTLDKNGNILNVKDWEEIPDDDEEGQLLWEKEVDKLLNPEVTTPRTLHVSESLGLFSRMTYICEEKSGIIPLLYIKRGDYILDIDGQFTKVLGIYKGCVYVNSYPTHKFWHTDGVRMLDKTNTWIMDEAFEIDICSTPTAETQRIYGYNLVTESGTFGIISENEYLIGVRDFTEVGYKNIDKTYEVVQKHLSLLNKKKGKQHNSNTTECVSDSSSQVYCCCLPQIFS</sequence>
<accession>A0A6C0I9V0</accession>
<dbReference type="AlphaFoldDB" id="A0A6C0I9V0"/>
<feature type="transmembrane region" description="Helical" evidence="1">
    <location>
        <begin position="6"/>
        <end position="27"/>
    </location>
</feature>
<dbReference type="SUPFAM" id="SSF51294">
    <property type="entry name" value="Hedgehog/intein (Hint) domain"/>
    <property type="match status" value="1"/>
</dbReference>
<feature type="transmembrane region" description="Helical" evidence="1">
    <location>
        <begin position="203"/>
        <end position="227"/>
    </location>
</feature>
<dbReference type="InterPro" id="IPR036844">
    <property type="entry name" value="Hint_dom_sf"/>
</dbReference>
<dbReference type="Gene3D" id="2.170.16.10">
    <property type="entry name" value="Hedgehog/Intein (Hint) domain"/>
    <property type="match status" value="1"/>
</dbReference>
<organism evidence="2">
    <name type="scientific">viral metagenome</name>
    <dbReference type="NCBI Taxonomy" id="1070528"/>
    <lineage>
        <taxon>unclassified sequences</taxon>
        <taxon>metagenomes</taxon>
        <taxon>organismal metagenomes</taxon>
    </lineage>
</organism>
<keyword evidence="1" id="KW-1133">Transmembrane helix</keyword>
<feature type="transmembrane region" description="Helical" evidence="1">
    <location>
        <begin position="146"/>
        <end position="168"/>
    </location>
</feature>
<keyword evidence="1" id="KW-0472">Membrane</keyword>
<keyword evidence="1" id="KW-0812">Transmembrane</keyword>
<evidence type="ECO:0000256" key="1">
    <source>
        <dbReference type="SAM" id="Phobius"/>
    </source>
</evidence>
<dbReference type="EMBL" id="MN740152">
    <property type="protein sequence ID" value="QHT89808.1"/>
    <property type="molecule type" value="Genomic_DNA"/>
</dbReference>
<reference evidence="2" key="1">
    <citation type="journal article" date="2020" name="Nature">
        <title>Giant virus diversity and host interactions through global metagenomics.</title>
        <authorList>
            <person name="Schulz F."/>
            <person name="Roux S."/>
            <person name="Paez-Espino D."/>
            <person name="Jungbluth S."/>
            <person name="Walsh D.A."/>
            <person name="Denef V.J."/>
            <person name="McMahon K.D."/>
            <person name="Konstantinidis K.T."/>
            <person name="Eloe-Fadrosh E.A."/>
            <person name="Kyrpides N.C."/>
            <person name="Woyke T."/>
        </authorList>
    </citation>
    <scope>NUCLEOTIDE SEQUENCE</scope>
    <source>
        <strain evidence="2">GVMAG-M-3300023184-62</strain>
    </source>
</reference>
<feature type="transmembrane region" description="Helical" evidence="1">
    <location>
        <begin position="174"/>
        <end position="196"/>
    </location>
</feature>
<evidence type="ECO:0000313" key="2">
    <source>
        <dbReference type="EMBL" id="QHT89808.1"/>
    </source>
</evidence>
<name>A0A6C0I9V0_9ZZZZ</name>